<evidence type="ECO:0000256" key="1">
    <source>
        <dbReference type="SAM" id="MobiDB-lite"/>
    </source>
</evidence>
<keyword evidence="4" id="KW-1185">Reference proteome</keyword>
<dbReference type="GO" id="GO:0003824">
    <property type="term" value="F:catalytic activity"/>
    <property type="evidence" value="ECO:0007669"/>
    <property type="project" value="InterPro"/>
</dbReference>
<dbReference type="Gene3D" id="3.60.10.10">
    <property type="entry name" value="Endonuclease/exonuclease/phosphatase"/>
    <property type="match status" value="1"/>
</dbReference>
<dbReference type="InterPro" id="IPR005135">
    <property type="entry name" value="Endo/exonuclease/phosphatase"/>
</dbReference>
<dbReference type="SUPFAM" id="SSF56672">
    <property type="entry name" value="DNA/RNA polymerases"/>
    <property type="match status" value="1"/>
</dbReference>
<dbReference type="STRING" id="139825.A0A401H027"/>
<dbReference type="Pfam" id="PF00078">
    <property type="entry name" value="RVT_1"/>
    <property type="match status" value="1"/>
</dbReference>
<evidence type="ECO:0000313" key="4">
    <source>
        <dbReference type="Proteomes" id="UP000287166"/>
    </source>
</evidence>
<evidence type="ECO:0000313" key="3">
    <source>
        <dbReference type="EMBL" id="GBE87773.1"/>
    </source>
</evidence>
<reference evidence="3 4" key="1">
    <citation type="journal article" date="2018" name="Sci. Rep.">
        <title>Genome sequence of the cauliflower mushroom Sparassis crispa (Hanabiratake) and its association with beneficial usage.</title>
        <authorList>
            <person name="Kiyama R."/>
            <person name="Furutani Y."/>
            <person name="Kawaguchi K."/>
            <person name="Nakanishi T."/>
        </authorList>
    </citation>
    <scope>NUCLEOTIDE SEQUENCE [LARGE SCALE GENOMIC DNA]</scope>
</reference>
<organism evidence="3 4">
    <name type="scientific">Sparassis crispa</name>
    <dbReference type="NCBI Taxonomy" id="139825"/>
    <lineage>
        <taxon>Eukaryota</taxon>
        <taxon>Fungi</taxon>
        <taxon>Dikarya</taxon>
        <taxon>Basidiomycota</taxon>
        <taxon>Agaricomycotina</taxon>
        <taxon>Agaricomycetes</taxon>
        <taxon>Polyporales</taxon>
        <taxon>Sparassidaceae</taxon>
        <taxon>Sparassis</taxon>
    </lineage>
</organism>
<feature type="region of interest" description="Disordered" evidence="1">
    <location>
        <begin position="1"/>
        <end position="35"/>
    </location>
</feature>
<dbReference type="OrthoDB" id="2742885at2759"/>
<comment type="caution">
    <text evidence="3">The sequence shown here is derived from an EMBL/GenBank/DDBJ whole genome shotgun (WGS) entry which is preliminary data.</text>
</comment>
<sequence>MAIHKTNSGSDAASGSQRRGAGLHSGAAGNQAPTLNLIKSTQRRAQLEDNDRFVLYNTGCMSIPAIWAELKAILNPEMYKGIISLKKISSKHSAWHIEMMVKKEVGSGLKRTISSMTRERTPKFVKATKGDLDPSVKWRSRAVSLWRIDLWRSWRDRKVNSNGKKQTSPAVNSRTARIMTLNLNGFKSKAIELEQLLCKEKIKVCAIQETLVTDRAHQLRVPGYTTYAQNWTTGFRGQAVLVHQSLSSYLVEQKEGHYIHVKISGLTRNSVPVHVIAIYLPSGGNFVRERRKRIREILAINKRVLTHTPGAPIIILGDWNMSAAQIGQEINPPITGLQVLQTRGSPLSRFPVNGAPKSLDHIVVSASGRIHLRRPRVHRDYPISDHRPVIAEFRAIALEAPSKINRMRFDTDAIKGKGRSIVNHNKWSALSVEEASDEEELNTRTNAFISTMDKVCKKLEVKRALGSHKPRFPRKLASMYKRRNTLAKKLAKMATEGKVTAEVRESYLKATKTFEMAHKKWATTEERKAVKHTLTDLRAGDLKKVWTRLMSSIEHDRNASALPLVRNAKGELCVTPEAILEAIADHYDALANADPGPSQDEDHWADVEVGGDRQPELQGLNEPLTWKQVLLSIRNMERNTSTGDDETHVNVLKEMLKEECMQKVLMDSPGMRRPELINFALGEIELPEVPYTKMGKAFLPILKSIWAQGVVPEEWKEAEVCSLYKSGDPELMANYRGISLISVGFKVLLGVMANRLSTGLEKAKLFVREQAGFRAGEEAVAQYIAVAEMVRRRHIVGKSTYAIFIDFKKAFDRVHHEALYKILDHMGVRGQFLTLIKAMYRTSRIHVSAGGHRTRTFGMARGTRQGCPLSPILFIIFVNNLLRETTCGGITVPGLSVANKCPGGKYADDVVGLEETDEKAQRFCNNVREWGVKWGMEMGLAKCGVMLITGDEELDERHRQNVYDTPEGPLPIVDEYKYLGITMQKSVGDSRGKDGNELAFVKLQAAKGEKVLNVIRPLLRDPKWPMSIKATVIRTILMSKMLYGSEWVGYKLAHAVPIQRIVNKALKLAMGSSSKSRQYDCYSLGYELGLPSIAEEQNALRARLSAKLQYSDGIKTWLKELSQHPYRAAKKTWITTNQKYEKELLRGLTKHDGEPLRPWVARGRAYELHTRCNDYRNEALDQLRNTRNEVDNRGFEVEDEPAGVTRTVAGYRPTRYDSSLERQLQQTMLMGIRTKTPDEWQHISDMKDCMLERNMTAQRSPAWQFYDKFGIGATRGYLRNALSRPDLNKGVNWLIRVRTRSFPRVNDRWQVLSRTGAPPFERDHCPLCGDKVIHGWEWEHLVMSCDHIEVGKARAKYLKKSIELLKDQLQLAPYVRPDDEDDFFQDRVQYEDDISLTRAIGIYIVGGVHINNFDVDYHRGFGQLDELPEGLDSFGYTFIAEFLAEVAPIWVGSLFPEGDPYYSVQDEFASLYSPKGDSLGELTPQTVWSNVSAFLSP</sequence>
<dbReference type="InterPro" id="IPR000477">
    <property type="entry name" value="RT_dom"/>
</dbReference>
<dbReference type="Pfam" id="PF03372">
    <property type="entry name" value="Exo_endo_phos"/>
    <property type="match status" value="1"/>
</dbReference>
<dbReference type="PANTHER" id="PTHR19446">
    <property type="entry name" value="REVERSE TRANSCRIPTASES"/>
    <property type="match status" value="1"/>
</dbReference>
<name>A0A401H027_9APHY</name>
<dbReference type="CDD" id="cd01650">
    <property type="entry name" value="RT_nLTR_like"/>
    <property type="match status" value="1"/>
</dbReference>
<dbReference type="GeneID" id="38784690"/>
<proteinExistence type="predicted"/>
<dbReference type="EMBL" id="BFAD01000011">
    <property type="protein sequence ID" value="GBE87773.1"/>
    <property type="molecule type" value="Genomic_DNA"/>
</dbReference>
<dbReference type="PROSITE" id="PS50878">
    <property type="entry name" value="RT_POL"/>
    <property type="match status" value="1"/>
</dbReference>
<gene>
    <name evidence="3" type="ORF">SCP_1104520</name>
</gene>
<accession>A0A401H027</accession>
<dbReference type="RefSeq" id="XP_027618686.1">
    <property type="nucleotide sequence ID" value="XM_027762885.1"/>
</dbReference>
<dbReference type="InterPro" id="IPR043502">
    <property type="entry name" value="DNA/RNA_pol_sf"/>
</dbReference>
<feature type="domain" description="Reverse transcriptase" evidence="2">
    <location>
        <begin position="704"/>
        <end position="983"/>
    </location>
</feature>
<dbReference type="InParanoid" id="A0A401H027"/>
<protein>
    <submittedName>
        <fullName evidence="3">LINE-1 retrotransposable element ORF2 protein</fullName>
    </submittedName>
</protein>
<dbReference type="Proteomes" id="UP000287166">
    <property type="component" value="Unassembled WGS sequence"/>
</dbReference>
<dbReference type="InterPro" id="IPR036691">
    <property type="entry name" value="Endo/exonu/phosph_ase_sf"/>
</dbReference>
<feature type="compositionally biased region" description="Polar residues" evidence="1">
    <location>
        <begin position="1"/>
        <end position="17"/>
    </location>
</feature>
<evidence type="ECO:0000259" key="2">
    <source>
        <dbReference type="PROSITE" id="PS50878"/>
    </source>
</evidence>
<dbReference type="SUPFAM" id="SSF56219">
    <property type="entry name" value="DNase I-like"/>
    <property type="match status" value="1"/>
</dbReference>